<sequence length="134" mass="15076">MFLISIQVSEALHDITSFVQIFYSSFASRYPLVGSHIQTRHPLRNDLHPYPPSADSPKCQPFEQPRKLVTQEQQLVTADSTLIFVLLMVTVGSFLPSVKNALTNASLLVGQLSQLHKDVPDNCKREQDINLEKT</sequence>
<dbReference type="Proteomes" id="UP001157006">
    <property type="component" value="Chromosome 1S"/>
</dbReference>
<evidence type="ECO:0000313" key="1">
    <source>
        <dbReference type="EMBL" id="CAI8592623.1"/>
    </source>
</evidence>
<evidence type="ECO:0000313" key="2">
    <source>
        <dbReference type="Proteomes" id="UP001157006"/>
    </source>
</evidence>
<proteinExistence type="predicted"/>
<protein>
    <submittedName>
        <fullName evidence="1">Uncharacterized protein</fullName>
    </submittedName>
</protein>
<keyword evidence="2" id="KW-1185">Reference proteome</keyword>
<gene>
    <name evidence="1" type="ORF">VFH_I049480</name>
</gene>
<organism evidence="1 2">
    <name type="scientific">Vicia faba</name>
    <name type="common">Broad bean</name>
    <name type="synonym">Faba vulgaris</name>
    <dbReference type="NCBI Taxonomy" id="3906"/>
    <lineage>
        <taxon>Eukaryota</taxon>
        <taxon>Viridiplantae</taxon>
        <taxon>Streptophyta</taxon>
        <taxon>Embryophyta</taxon>
        <taxon>Tracheophyta</taxon>
        <taxon>Spermatophyta</taxon>
        <taxon>Magnoliopsida</taxon>
        <taxon>eudicotyledons</taxon>
        <taxon>Gunneridae</taxon>
        <taxon>Pentapetalae</taxon>
        <taxon>rosids</taxon>
        <taxon>fabids</taxon>
        <taxon>Fabales</taxon>
        <taxon>Fabaceae</taxon>
        <taxon>Papilionoideae</taxon>
        <taxon>50 kb inversion clade</taxon>
        <taxon>NPAAA clade</taxon>
        <taxon>Hologalegina</taxon>
        <taxon>IRL clade</taxon>
        <taxon>Fabeae</taxon>
        <taxon>Vicia</taxon>
    </lineage>
</organism>
<dbReference type="AlphaFoldDB" id="A0AAV0Z5G1"/>
<name>A0AAV0Z5G1_VICFA</name>
<dbReference type="EMBL" id="OX451735">
    <property type="protein sequence ID" value="CAI8592623.1"/>
    <property type="molecule type" value="Genomic_DNA"/>
</dbReference>
<accession>A0AAV0Z5G1</accession>
<reference evidence="1 2" key="1">
    <citation type="submission" date="2023-01" db="EMBL/GenBank/DDBJ databases">
        <authorList>
            <person name="Kreplak J."/>
        </authorList>
    </citation>
    <scope>NUCLEOTIDE SEQUENCE [LARGE SCALE GENOMIC DNA]</scope>
</reference>